<organism evidence="1 2">
    <name type="scientific">Schistosoma margrebowiei</name>
    <dbReference type="NCBI Taxonomy" id="48269"/>
    <lineage>
        <taxon>Eukaryota</taxon>
        <taxon>Metazoa</taxon>
        <taxon>Spiralia</taxon>
        <taxon>Lophotrochozoa</taxon>
        <taxon>Platyhelminthes</taxon>
        <taxon>Trematoda</taxon>
        <taxon>Digenea</taxon>
        <taxon>Strigeidida</taxon>
        <taxon>Schistosomatoidea</taxon>
        <taxon>Schistosomatidae</taxon>
        <taxon>Schistosoma</taxon>
    </lineage>
</organism>
<reference evidence="1 2" key="1">
    <citation type="submission" date="2018-11" db="EMBL/GenBank/DDBJ databases">
        <authorList>
            <consortium name="Pathogen Informatics"/>
        </authorList>
    </citation>
    <scope>NUCLEOTIDE SEQUENCE [LARGE SCALE GENOMIC DNA]</scope>
    <source>
        <strain evidence="1 2">Zambia</strain>
    </source>
</reference>
<dbReference type="Proteomes" id="UP000277204">
    <property type="component" value="Unassembled WGS sequence"/>
</dbReference>
<evidence type="ECO:0000313" key="1">
    <source>
        <dbReference type="EMBL" id="VDP46689.1"/>
    </source>
</evidence>
<dbReference type="AlphaFoldDB" id="A0A183N4T4"/>
<gene>
    <name evidence="1" type="ORF">SMRZ_LOCUS23309</name>
</gene>
<sequence>MDRIYTTPIVLVRPMVASRLISTDQDSPHRQLEKHNSIQVYDPKTISFY</sequence>
<keyword evidence="2" id="KW-1185">Reference proteome</keyword>
<proteinExistence type="predicted"/>
<accession>A0A183N4T4</accession>
<dbReference type="EMBL" id="UZAI01019633">
    <property type="protein sequence ID" value="VDP46689.1"/>
    <property type="molecule type" value="Genomic_DNA"/>
</dbReference>
<protein>
    <submittedName>
        <fullName evidence="1">Uncharacterized protein</fullName>
    </submittedName>
</protein>
<evidence type="ECO:0000313" key="2">
    <source>
        <dbReference type="Proteomes" id="UP000277204"/>
    </source>
</evidence>
<name>A0A183N4T4_9TREM</name>